<dbReference type="PANTHER" id="PTHR16119">
    <property type="entry name" value="TRANSMEMBRANE PROTEIN 144"/>
    <property type="match status" value="1"/>
</dbReference>
<evidence type="ECO:0000256" key="2">
    <source>
        <dbReference type="ARBA" id="ARBA00005731"/>
    </source>
</evidence>
<dbReference type="GO" id="GO:0015144">
    <property type="term" value="F:carbohydrate transmembrane transporter activity"/>
    <property type="evidence" value="ECO:0007669"/>
    <property type="project" value="InterPro"/>
</dbReference>
<evidence type="ECO:0000313" key="7">
    <source>
        <dbReference type="EMBL" id="KAJ1216197.1"/>
    </source>
</evidence>
<keyword evidence="5 6" id="KW-0472">Membrane</keyword>
<feature type="transmembrane region" description="Helical" evidence="6">
    <location>
        <begin position="296"/>
        <end position="316"/>
    </location>
</feature>
<name>A0AAV7WU36_PLEWA</name>
<dbReference type="InterPro" id="IPR037185">
    <property type="entry name" value="EmrE-like"/>
</dbReference>
<dbReference type="EMBL" id="JANPWB010000001">
    <property type="protein sequence ID" value="KAJ1216197.1"/>
    <property type="molecule type" value="Genomic_DNA"/>
</dbReference>
<evidence type="ECO:0008006" key="9">
    <source>
        <dbReference type="Google" id="ProtNLM"/>
    </source>
</evidence>
<reference evidence="7" key="1">
    <citation type="journal article" date="2022" name="bioRxiv">
        <title>Sequencing and chromosome-scale assembly of the giantPleurodeles waltlgenome.</title>
        <authorList>
            <person name="Brown T."/>
            <person name="Elewa A."/>
            <person name="Iarovenko S."/>
            <person name="Subramanian E."/>
            <person name="Araus A.J."/>
            <person name="Petzold A."/>
            <person name="Susuki M."/>
            <person name="Suzuki K.-i.T."/>
            <person name="Hayashi T."/>
            <person name="Toyoda A."/>
            <person name="Oliveira C."/>
            <person name="Osipova E."/>
            <person name="Leigh N.D."/>
            <person name="Simon A."/>
            <person name="Yun M.H."/>
        </authorList>
    </citation>
    <scope>NUCLEOTIDE SEQUENCE</scope>
    <source>
        <strain evidence="7">20211129_DDA</strain>
        <tissue evidence="7">Liver</tissue>
    </source>
</reference>
<dbReference type="SUPFAM" id="SSF103481">
    <property type="entry name" value="Multidrug resistance efflux transporter EmrE"/>
    <property type="match status" value="1"/>
</dbReference>
<feature type="transmembrane region" description="Helical" evidence="6">
    <location>
        <begin position="322"/>
        <end position="345"/>
    </location>
</feature>
<feature type="transmembrane region" description="Helical" evidence="6">
    <location>
        <begin position="91"/>
        <end position="113"/>
    </location>
</feature>
<feature type="transmembrane region" description="Helical" evidence="6">
    <location>
        <begin position="354"/>
        <end position="373"/>
    </location>
</feature>
<comment type="subcellular location">
    <subcellularLocation>
        <location evidence="1">Membrane</location>
        <topology evidence="1">Multi-pass membrane protein</topology>
    </subcellularLocation>
</comment>
<comment type="caution">
    <text evidence="7">The sequence shown here is derived from an EMBL/GenBank/DDBJ whole genome shotgun (WGS) entry which is preliminary data.</text>
</comment>
<dbReference type="GO" id="GO:0016020">
    <property type="term" value="C:membrane"/>
    <property type="evidence" value="ECO:0007669"/>
    <property type="project" value="UniProtKB-SubCell"/>
</dbReference>
<evidence type="ECO:0000256" key="3">
    <source>
        <dbReference type="ARBA" id="ARBA00022692"/>
    </source>
</evidence>
<comment type="similarity">
    <text evidence="2">Belongs to the TMEM144 family.</text>
</comment>
<dbReference type="AlphaFoldDB" id="A0AAV7WU36"/>
<evidence type="ECO:0000256" key="1">
    <source>
        <dbReference type="ARBA" id="ARBA00004141"/>
    </source>
</evidence>
<evidence type="ECO:0000256" key="6">
    <source>
        <dbReference type="SAM" id="Phobius"/>
    </source>
</evidence>
<gene>
    <name evidence="7" type="ORF">NDU88_003803</name>
</gene>
<feature type="transmembrane region" description="Helical" evidence="6">
    <location>
        <begin position="262"/>
        <end position="284"/>
    </location>
</feature>
<organism evidence="7 8">
    <name type="scientific">Pleurodeles waltl</name>
    <name type="common">Iberian ribbed newt</name>
    <dbReference type="NCBI Taxonomy" id="8319"/>
    <lineage>
        <taxon>Eukaryota</taxon>
        <taxon>Metazoa</taxon>
        <taxon>Chordata</taxon>
        <taxon>Craniata</taxon>
        <taxon>Vertebrata</taxon>
        <taxon>Euteleostomi</taxon>
        <taxon>Amphibia</taxon>
        <taxon>Batrachia</taxon>
        <taxon>Caudata</taxon>
        <taxon>Salamandroidea</taxon>
        <taxon>Salamandridae</taxon>
        <taxon>Pleurodelinae</taxon>
        <taxon>Pleurodeles</taxon>
    </lineage>
</organism>
<accession>A0AAV7WU36</accession>
<evidence type="ECO:0000313" key="8">
    <source>
        <dbReference type="Proteomes" id="UP001066276"/>
    </source>
</evidence>
<dbReference type="Proteomes" id="UP001066276">
    <property type="component" value="Chromosome 1_1"/>
</dbReference>
<feature type="transmembrane region" description="Helical" evidence="6">
    <location>
        <begin position="153"/>
        <end position="172"/>
    </location>
</feature>
<evidence type="ECO:0000256" key="4">
    <source>
        <dbReference type="ARBA" id="ARBA00022989"/>
    </source>
</evidence>
<dbReference type="InterPro" id="IPR012435">
    <property type="entry name" value="TMEM144"/>
</dbReference>
<feature type="transmembrane region" description="Helical" evidence="6">
    <location>
        <begin position="218"/>
        <end position="242"/>
    </location>
</feature>
<keyword evidence="4 6" id="KW-1133">Transmembrane helix</keyword>
<dbReference type="PANTHER" id="PTHR16119:SF17">
    <property type="entry name" value="TRANSMEMBRANE PROTEIN 144"/>
    <property type="match status" value="1"/>
</dbReference>
<protein>
    <recommendedName>
        <fullName evidence="9">Transmembrane protein 144</fullName>
    </recommendedName>
</protein>
<dbReference type="InterPro" id="IPR010651">
    <property type="entry name" value="Sugar_transport"/>
</dbReference>
<feature type="transmembrane region" description="Helical" evidence="6">
    <location>
        <begin position="66"/>
        <end position="85"/>
    </location>
</feature>
<keyword evidence="8" id="KW-1185">Reference proteome</keyword>
<evidence type="ECO:0000256" key="5">
    <source>
        <dbReference type="ARBA" id="ARBA00023136"/>
    </source>
</evidence>
<sequence>MPAEQTSDTFPEDRKVLQIDVTAGATEEATSFIILAGQEFSGEPEEIGNHTKNCLTPKYDTGDGMFFQWILCASIWLVSLVVNLIQNSPKFWPLAMVGGCVWATGNITVVPIVKTVGLALGLLLWASTNLITGWASSRFGMFGIDPQVVSKPYLNYIGAALSALSAVMFLFVKSDVNTRTISSESTPLLVNSINSDLQQSIPADESWVDKLSPLQKRIIGCSLAIVAGVLYGTNFVPVLYIKDHAKRNESIYAGASQFDVDYVFAHFSGIFLTSSVYFLIYCAVMKNHPKVYPEAVLPGFVSGLLWGIANCCWFMANHYLSAVVTFPIITAGPGFIAAMWGVFVFKEIKGLKNYIILAVAFCIILAGSLSTAFSKV</sequence>
<keyword evidence="3 6" id="KW-0812">Transmembrane</keyword>
<dbReference type="Pfam" id="PF07857">
    <property type="entry name" value="TMEM144"/>
    <property type="match status" value="1"/>
</dbReference>
<proteinExistence type="inferred from homology"/>